<reference evidence="2" key="1">
    <citation type="journal article" date="2020" name="mSystems">
        <title>Genome- and Community-Level Interaction Insights into Carbon Utilization and Element Cycling Functions of Hydrothermarchaeota in Hydrothermal Sediment.</title>
        <authorList>
            <person name="Zhou Z."/>
            <person name="Liu Y."/>
            <person name="Xu W."/>
            <person name="Pan J."/>
            <person name="Luo Z.H."/>
            <person name="Li M."/>
        </authorList>
    </citation>
    <scope>NUCLEOTIDE SEQUENCE [LARGE SCALE GENOMIC DNA]</scope>
    <source>
        <strain evidence="2">SpSt-524</strain>
    </source>
</reference>
<feature type="region of interest" description="Disordered" evidence="1">
    <location>
        <begin position="1"/>
        <end position="24"/>
    </location>
</feature>
<protein>
    <submittedName>
        <fullName evidence="2">Uncharacterized protein</fullName>
    </submittedName>
</protein>
<dbReference type="AlphaFoldDB" id="A0A7C3HDV6"/>
<gene>
    <name evidence="2" type="ORF">ENS82_03930</name>
</gene>
<comment type="caution">
    <text evidence="2">The sequence shown here is derived from an EMBL/GenBank/DDBJ whole genome shotgun (WGS) entry which is preliminary data.</text>
</comment>
<accession>A0A7C3HDV6</accession>
<feature type="region of interest" description="Disordered" evidence="1">
    <location>
        <begin position="35"/>
        <end position="54"/>
    </location>
</feature>
<evidence type="ECO:0000313" key="2">
    <source>
        <dbReference type="EMBL" id="HFG19858.1"/>
    </source>
</evidence>
<evidence type="ECO:0000256" key="1">
    <source>
        <dbReference type="SAM" id="MobiDB-lite"/>
    </source>
</evidence>
<name>A0A7C3HDV6_MEIRU</name>
<sequence length="131" mass="14611">MRVDAGKQPAHENAVQDEENPNLAGLRVEGVFVEQKPTRDPDPSGCPTHWQRVPELPPRGSRVAMVDEAGFGRLYRFKVKGVWYLLKFLPPFDGRVSLTDQQGRVRVLASLDEAAGFLALVTEDEEDVLVI</sequence>
<dbReference type="EMBL" id="DSWI01000011">
    <property type="protein sequence ID" value="HFG19858.1"/>
    <property type="molecule type" value="Genomic_DNA"/>
</dbReference>
<organism evidence="2">
    <name type="scientific">Meiothermus ruber</name>
    <dbReference type="NCBI Taxonomy" id="277"/>
    <lineage>
        <taxon>Bacteria</taxon>
        <taxon>Thermotogati</taxon>
        <taxon>Deinococcota</taxon>
        <taxon>Deinococci</taxon>
        <taxon>Thermales</taxon>
        <taxon>Thermaceae</taxon>
        <taxon>Meiothermus</taxon>
    </lineage>
</organism>
<proteinExistence type="predicted"/>